<accession>A0ABS8JZY8</accession>
<evidence type="ECO:0000313" key="2">
    <source>
        <dbReference type="EMBL" id="MCC8395465.1"/>
    </source>
</evidence>
<protein>
    <recommendedName>
        <fullName evidence="4">Stereocilin</fullName>
    </recommendedName>
</protein>
<dbReference type="Proteomes" id="UP001431019">
    <property type="component" value="Unassembled WGS sequence"/>
</dbReference>
<keyword evidence="3" id="KW-1185">Reference proteome</keyword>
<evidence type="ECO:0000256" key="1">
    <source>
        <dbReference type="SAM" id="MobiDB-lite"/>
    </source>
</evidence>
<dbReference type="RefSeq" id="WP_230511823.1">
    <property type="nucleotide sequence ID" value="NZ_JAJITD010000012.1"/>
</dbReference>
<name>A0ABS8JZY8_9BURK</name>
<reference evidence="2 3" key="1">
    <citation type="submission" date="2021-11" db="EMBL/GenBank/DDBJ databases">
        <authorList>
            <person name="Oh E.-T."/>
            <person name="Kim S.-B."/>
        </authorList>
    </citation>
    <scope>NUCLEOTIDE SEQUENCE [LARGE SCALE GENOMIC DNA]</scope>
    <source>
        <strain evidence="2 3">MMS20-SJTR3</strain>
    </source>
</reference>
<gene>
    <name evidence="2" type="ORF">LJ656_23030</name>
</gene>
<evidence type="ECO:0000313" key="3">
    <source>
        <dbReference type="Proteomes" id="UP001431019"/>
    </source>
</evidence>
<comment type="caution">
    <text evidence="2">The sequence shown here is derived from an EMBL/GenBank/DDBJ whole genome shotgun (WGS) entry which is preliminary data.</text>
</comment>
<sequence>MISNAEPASQPVPANDDGAEPPDTPREPAPPSTRELPDLPAPQEVGEDG</sequence>
<evidence type="ECO:0008006" key="4">
    <source>
        <dbReference type="Google" id="ProtNLM"/>
    </source>
</evidence>
<dbReference type="EMBL" id="JAJITD010000012">
    <property type="protein sequence ID" value="MCC8395465.1"/>
    <property type="molecule type" value="Genomic_DNA"/>
</dbReference>
<proteinExistence type="predicted"/>
<organism evidence="2 3">
    <name type="scientific">Paraburkholderia sejongensis</name>
    <dbReference type="NCBI Taxonomy" id="2886946"/>
    <lineage>
        <taxon>Bacteria</taxon>
        <taxon>Pseudomonadati</taxon>
        <taxon>Pseudomonadota</taxon>
        <taxon>Betaproteobacteria</taxon>
        <taxon>Burkholderiales</taxon>
        <taxon>Burkholderiaceae</taxon>
        <taxon>Paraburkholderia</taxon>
    </lineage>
</organism>
<feature type="region of interest" description="Disordered" evidence="1">
    <location>
        <begin position="1"/>
        <end position="49"/>
    </location>
</feature>